<keyword evidence="4" id="KW-0804">Transcription</keyword>
<name>A0ABN3IGQ6_9ACTN</name>
<dbReference type="Gene3D" id="1.10.10.10">
    <property type="entry name" value="Winged helix-like DNA-binding domain superfamily/Winged helix DNA-binding domain"/>
    <property type="match status" value="1"/>
</dbReference>
<dbReference type="PROSITE" id="PS50931">
    <property type="entry name" value="HTH_LYSR"/>
    <property type="match status" value="1"/>
</dbReference>
<sequence length="350" mass="37557">MEVSVEVMKAVCGPASVLVHFTFPQSYVKNYCMIDLRRLQVLRAVHQYGTVTAAAEVLHLTPSAVSHHLRELARELRVPLVEPRGRGIRLTSAAYVVVEHADALLARWEEAQAALESHRAGEAGLLRMCGFATAVVGLLAPAAARLRADRPGLTVQVSECGTADGFDLLLATDADIAVVDPNEDAPPPGDGRFDQHLLVEEPHDLLVPAGHRLAARPAVRLAEAADEPWIIPARGTCHHHERILAYCAASGYNPRVAHYATEWPTISALVGHGLGVSLIPRLAEISSERPVVRVPLTGDPLPVRRVLACVRRGGRDHPLVQHGLRALREVVEASPALSVPAGREGAVTAG</sequence>
<evidence type="ECO:0000256" key="1">
    <source>
        <dbReference type="ARBA" id="ARBA00009437"/>
    </source>
</evidence>
<comment type="caution">
    <text evidence="6">The sequence shown here is derived from an EMBL/GenBank/DDBJ whole genome shotgun (WGS) entry which is preliminary data.</text>
</comment>
<dbReference type="CDD" id="cd08423">
    <property type="entry name" value="PBP2_LTTR_like_6"/>
    <property type="match status" value="1"/>
</dbReference>
<organism evidence="6 7">
    <name type="scientific">Actinomadura vinacea</name>
    <dbReference type="NCBI Taxonomy" id="115336"/>
    <lineage>
        <taxon>Bacteria</taxon>
        <taxon>Bacillati</taxon>
        <taxon>Actinomycetota</taxon>
        <taxon>Actinomycetes</taxon>
        <taxon>Streptosporangiales</taxon>
        <taxon>Thermomonosporaceae</taxon>
        <taxon>Actinomadura</taxon>
    </lineage>
</organism>
<dbReference type="SUPFAM" id="SSF46785">
    <property type="entry name" value="Winged helix' DNA-binding domain"/>
    <property type="match status" value="1"/>
</dbReference>
<evidence type="ECO:0000259" key="5">
    <source>
        <dbReference type="PROSITE" id="PS50931"/>
    </source>
</evidence>
<reference evidence="6 7" key="1">
    <citation type="journal article" date="2019" name="Int. J. Syst. Evol. Microbiol.">
        <title>The Global Catalogue of Microorganisms (GCM) 10K type strain sequencing project: providing services to taxonomists for standard genome sequencing and annotation.</title>
        <authorList>
            <consortium name="The Broad Institute Genomics Platform"/>
            <consortium name="The Broad Institute Genome Sequencing Center for Infectious Disease"/>
            <person name="Wu L."/>
            <person name="Ma J."/>
        </authorList>
    </citation>
    <scope>NUCLEOTIDE SEQUENCE [LARGE SCALE GENOMIC DNA]</scope>
    <source>
        <strain evidence="6 7">JCM 3325</strain>
    </source>
</reference>
<feature type="domain" description="HTH lysR-type" evidence="5">
    <location>
        <begin position="34"/>
        <end position="91"/>
    </location>
</feature>
<keyword evidence="2" id="KW-0805">Transcription regulation</keyword>
<evidence type="ECO:0000313" key="6">
    <source>
        <dbReference type="EMBL" id="GAA2403318.1"/>
    </source>
</evidence>
<dbReference type="Proteomes" id="UP001501231">
    <property type="component" value="Unassembled WGS sequence"/>
</dbReference>
<dbReference type="PANTHER" id="PTHR30346:SF29">
    <property type="entry name" value="LYSR SUBSTRATE-BINDING"/>
    <property type="match status" value="1"/>
</dbReference>
<dbReference type="Pfam" id="PF03466">
    <property type="entry name" value="LysR_substrate"/>
    <property type="match status" value="1"/>
</dbReference>
<dbReference type="Gene3D" id="3.40.190.10">
    <property type="entry name" value="Periplasmic binding protein-like II"/>
    <property type="match status" value="2"/>
</dbReference>
<dbReference type="PANTHER" id="PTHR30346">
    <property type="entry name" value="TRANSCRIPTIONAL DUAL REGULATOR HCAR-RELATED"/>
    <property type="match status" value="1"/>
</dbReference>
<keyword evidence="7" id="KW-1185">Reference proteome</keyword>
<evidence type="ECO:0000256" key="2">
    <source>
        <dbReference type="ARBA" id="ARBA00023015"/>
    </source>
</evidence>
<evidence type="ECO:0000313" key="7">
    <source>
        <dbReference type="Proteomes" id="UP001501231"/>
    </source>
</evidence>
<comment type="similarity">
    <text evidence="1">Belongs to the LysR transcriptional regulatory family.</text>
</comment>
<gene>
    <name evidence="6" type="ORF">GCM10010191_08660</name>
</gene>
<dbReference type="InterPro" id="IPR036390">
    <property type="entry name" value="WH_DNA-bd_sf"/>
</dbReference>
<dbReference type="InterPro" id="IPR000847">
    <property type="entry name" value="LysR_HTH_N"/>
</dbReference>
<dbReference type="SUPFAM" id="SSF53850">
    <property type="entry name" value="Periplasmic binding protein-like II"/>
    <property type="match status" value="1"/>
</dbReference>
<dbReference type="InterPro" id="IPR036388">
    <property type="entry name" value="WH-like_DNA-bd_sf"/>
</dbReference>
<evidence type="ECO:0000256" key="3">
    <source>
        <dbReference type="ARBA" id="ARBA00023125"/>
    </source>
</evidence>
<evidence type="ECO:0000256" key="4">
    <source>
        <dbReference type="ARBA" id="ARBA00023163"/>
    </source>
</evidence>
<dbReference type="Pfam" id="PF00126">
    <property type="entry name" value="HTH_1"/>
    <property type="match status" value="1"/>
</dbReference>
<keyword evidence="3" id="KW-0238">DNA-binding</keyword>
<dbReference type="InterPro" id="IPR005119">
    <property type="entry name" value="LysR_subst-bd"/>
</dbReference>
<protein>
    <submittedName>
        <fullName evidence="6">LysR family transcriptional regulator</fullName>
    </submittedName>
</protein>
<accession>A0ABN3IGQ6</accession>
<dbReference type="EMBL" id="BAAARW010000002">
    <property type="protein sequence ID" value="GAA2403318.1"/>
    <property type="molecule type" value="Genomic_DNA"/>
</dbReference>
<proteinExistence type="inferred from homology"/>